<feature type="region of interest" description="Disordered" evidence="6">
    <location>
        <begin position="1133"/>
        <end position="1188"/>
    </location>
</feature>
<dbReference type="GO" id="GO:0006997">
    <property type="term" value="P:nucleus organization"/>
    <property type="evidence" value="ECO:0007669"/>
    <property type="project" value="InterPro"/>
</dbReference>
<reference evidence="8" key="1">
    <citation type="journal article" date="2014" name="Nat. Commun.">
        <title>The tobacco genome sequence and its comparison with those of tomato and potato.</title>
        <authorList>
            <person name="Sierro N."/>
            <person name="Battey J.N."/>
            <person name="Ouadi S."/>
            <person name="Bakaher N."/>
            <person name="Bovet L."/>
            <person name="Willig A."/>
            <person name="Goepfert S."/>
            <person name="Peitsch M.C."/>
            <person name="Ivanov N.V."/>
        </authorList>
    </citation>
    <scope>NUCLEOTIDE SEQUENCE [LARGE SCALE GENOMIC DNA]</scope>
</reference>
<feature type="compositionally biased region" description="Acidic residues" evidence="6">
    <location>
        <begin position="1151"/>
        <end position="1168"/>
    </location>
</feature>
<dbReference type="KEGG" id="nta:107793731"/>
<dbReference type="GO" id="GO:0051087">
    <property type="term" value="F:protein-folding chaperone binding"/>
    <property type="evidence" value="ECO:0007669"/>
    <property type="project" value="InterPro"/>
</dbReference>
<feature type="compositionally biased region" description="Basic and acidic residues" evidence="6">
    <location>
        <begin position="1133"/>
        <end position="1150"/>
    </location>
</feature>
<keyword evidence="8" id="KW-1185">Reference proteome</keyword>
<dbReference type="OrthoDB" id="673795at2759"/>
<feature type="compositionally biased region" description="Basic and acidic residues" evidence="6">
    <location>
        <begin position="948"/>
        <end position="960"/>
    </location>
</feature>
<evidence type="ECO:0000313" key="8">
    <source>
        <dbReference type="Proteomes" id="UP000790787"/>
    </source>
</evidence>
<keyword evidence="2" id="KW-0539">Nucleus</keyword>
<feature type="region of interest" description="Disordered" evidence="6">
    <location>
        <begin position="944"/>
        <end position="1022"/>
    </location>
</feature>
<dbReference type="PANTHER" id="PTHR31908">
    <property type="entry name" value="PROTEIN CROWDED NUCLEI 4"/>
    <property type="match status" value="1"/>
</dbReference>
<dbReference type="Proteomes" id="UP000790787">
    <property type="component" value="Chromosome 14"/>
</dbReference>
<dbReference type="PaxDb" id="4097-A0A1S4A4Y2"/>
<evidence type="ECO:0000313" key="9">
    <source>
        <dbReference type="RefSeq" id="XP_016471626.1"/>
    </source>
</evidence>
<feature type="coiled-coil region" evidence="5">
    <location>
        <begin position="203"/>
        <end position="360"/>
    </location>
</feature>
<evidence type="ECO:0000256" key="1">
    <source>
        <dbReference type="ARBA" id="ARBA00023054"/>
    </source>
</evidence>
<dbReference type="RefSeq" id="XP_016471626.1">
    <property type="nucleotide sequence ID" value="XM_016616140.1"/>
</dbReference>
<dbReference type="PANTHER" id="PTHR31908:SF9">
    <property type="entry name" value="PROTEIN CROWDED NUCLEI 3"/>
    <property type="match status" value="1"/>
</dbReference>
<dbReference type="PROSITE" id="PS51035">
    <property type="entry name" value="BAG"/>
    <property type="match status" value="1"/>
</dbReference>
<dbReference type="RefSeq" id="XP_016471626.1">
    <property type="nucleotide sequence ID" value="XM_016616140.2"/>
</dbReference>
<accession>A0A1S4A4Y2</accession>
<reference evidence="9" key="2">
    <citation type="submission" date="2025-08" db="UniProtKB">
        <authorList>
            <consortium name="RefSeq"/>
        </authorList>
    </citation>
    <scope>IDENTIFICATION</scope>
    <source>
        <tissue evidence="9">Leaf</tissue>
    </source>
</reference>
<feature type="coiled-coil region" evidence="5">
    <location>
        <begin position="488"/>
        <end position="529"/>
    </location>
</feature>
<dbReference type="SMR" id="A0A1S4A4Y2"/>
<dbReference type="InterPro" id="IPR040418">
    <property type="entry name" value="CRWN"/>
</dbReference>
<name>A0A1S4A4Y2_TOBAC</name>
<feature type="domain" description="BAG" evidence="7">
    <location>
        <begin position="721"/>
        <end position="754"/>
    </location>
</feature>
<gene>
    <name evidence="9" type="primary">LOC107793731</name>
</gene>
<feature type="region of interest" description="Disordered" evidence="6">
    <location>
        <begin position="893"/>
        <end position="914"/>
    </location>
</feature>
<comment type="subcellular location">
    <subcellularLocation>
        <location evidence="3">Nucleus lamina</location>
    </subcellularLocation>
</comment>
<dbReference type="GO" id="GO:0005652">
    <property type="term" value="C:nuclear lamina"/>
    <property type="evidence" value="ECO:0007669"/>
    <property type="project" value="UniProtKB-SubCell"/>
</dbReference>
<organism evidence="8 9">
    <name type="scientific">Nicotiana tabacum</name>
    <name type="common">Common tobacco</name>
    <dbReference type="NCBI Taxonomy" id="4097"/>
    <lineage>
        <taxon>Eukaryota</taxon>
        <taxon>Viridiplantae</taxon>
        <taxon>Streptophyta</taxon>
        <taxon>Embryophyta</taxon>
        <taxon>Tracheophyta</taxon>
        <taxon>Spermatophyta</taxon>
        <taxon>Magnoliopsida</taxon>
        <taxon>eudicotyledons</taxon>
        <taxon>Gunneridae</taxon>
        <taxon>Pentapetalae</taxon>
        <taxon>asterids</taxon>
        <taxon>lamiids</taxon>
        <taxon>Solanales</taxon>
        <taxon>Solanaceae</taxon>
        <taxon>Nicotianoideae</taxon>
        <taxon>Nicotianeae</taxon>
        <taxon>Nicotiana</taxon>
    </lineage>
</organism>
<sequence>MMFTQERKAWEAVPVTPPRNGKGKAVAFADDHVPPPVGLLSENAQRNLGDTENIDDWRRFKEVGLLDEAAMEGRDRQALLLKIAKLEKELFDYQYNMGLLLIEKNEWTSKYDELREELAELHESLKREQSAHLISIAEVEKREENLRNALASKKQCMVDLEKALRQTQAERGQIKLASETELADARALVVGYHDKSLEEQGKLHTADAKLAEANRMNSELERKLRELEIRESVLRREHASLTAEQEVHEARFSKHKEDLGEWERKLQEKEEKLYEGRRKLNEREEKVNNLDVAHKQKEMRLEEEQKRIDSSNIALKKRDDAISKKVADMTRKEQNIESYRAELEMKEKELNFLAEKLNSRERGEIQKLLDEHRAAFDTEQQELKLNLNRRHLFDEELRAKFDGLKERELELNHLEGKLRKREQFLAKELEKFKEREKDIEWKLKAVKEKEKFLKAELKRLEVVKKETLSDKQSELNLKVELYQMKADISQKEINISDATEKLKVSEAERAEHLRLQMELKREIQRYKHQQELILKEGEDLKEDRMKFEKQWEALDEKRAVVTKELLHLQEEKTMLDDLRHTEDEQLRKNKLATEDYVRREREALKLEKESFAATMKYEQLLLSEKAENEHNILLRDFEARRRDLETDLQNKQEEMHKKFERKEKSLLDRREKGLSEINSLKEVTQKEMDEVRAERIRLENEKQEMSLNKKLENHQFELRKDIDALDVLNKKLKEQRRQFVKERNHFLAYVEKIKDCENCGKIAREYATCNFPLGEIGDNEESPLSLRGDKLGEKIASFGENFERSPAEVEQKDSNSRISWFHKCTTKIFSLSPNRKNLVMDSSLKPCEPCKIFGTDIRDQDIAEDPSVKHLPPDNSVRGVRHTTVDYQSDMDSRIQEVPEESEQSELTSGQCRPRKRFGKGICRTRTVKAVIEEAAAFLGNNAELLPNDEHPEDISESRGDSAIAGKAAATTVPRKRTRGQTSQTTATGIDANDSEVHSESVATGGRRKRHQPSTSAVQNHGERRYNLRRHKTIETKIGDQSAGGEKSIDVEMGYEDRPLQAAGKDESASFQAVEIGNENGSQTSLVHVTSYRTTKNQNVAVDRVVRFKALQDDIDVNGDAAKFVEKRDLKEEADYTPEHCGEDEHNEHILEDDEYDESNCDEADGSNESEHPGEASISRKVWQFFTS</sequence>
<dbReference type="AlphaFoldDB" id="A0A1S4A4Y2"/>
<proteinExistence type="inferred from homology"/>
<feature type="coiled-coil region" evidence="5">
    <location>
        <begin position="429"/>
        <end position="463"/>
    </location>
</feature>
<feature type="coiled-coil region" evidence="5">
    <location>
        <begin position="104"/>
        <end position="170"/>
    </location>
</feature>
<dbReference type="STRING" id="4097.A0A1S4A4Y2"/>
<evidence type="ECO:0000256" key="3">
    <source>
        <dbReference type="ARBA" id="ARBA00024186"/>
    </source>
</evidence>
<comment type="similarity">
    <text evidence="4">Belongs to the CRWN family.</text>
</comment>
<evidence type="ECO:0000256" key="4">
    <source>
        <dbReference type="ARBA" id="ARBA00024208"/>
    </source>
</evidence>
<feature type="coiled-coil region" evidence="5">
    <location>
        <begin position="634"/>
        <end position="745"/>
    </location>
</feature>
<evidence type="ECO:0000256" key="5">
    <source>
        <dbReference type="SAM" id="Coils"/>
    </source>
</evidence>
<protein>
    <submittedName>
        <fullName evidence="9">Nuclear matrix constituent protein 1 isoform X1</fullName>
    </submittedName>
    <submittedName>
        <fullName evidence="9">Protein CROWDED NUCLEI 3 isoform X1</fullName>
    </submittedName>
</protein>
<evidence type="ECO:0000256" key="6">
    <source>
        <dbReference type="SAM" id="MobiDB-lite"/>
    </source>
</evidence>
<keyword evidence="1 5" id="KW-0175">Coiled coil</keyword>
<dbReference type="InterPro" id="IPR003103">
    <property type="entry name" value="BAG_domain"/>
</dbReference>
<evidence type="ECO:0000256" key="2">
    <source>
        <dbReference type="ARBA" id="ARBA00023242"/>
    </source>
</evidence>
<dbReference type="GeneID" id="107793731"/>
<evidence type="ECO:0000259" key="7">
    <source>
        <dbReference type="PROSITE" id="PS51035"/>
    </source>
</evidence>